<evidence type="ECO:0000313" key="4">
    <source>
        <dbReference type="EMBL" id="GHA48370.1"/>
    </source>
</evidence>
<dbReference type="Proteomes" id="UP000610456">
    <property type="component" value="Unassembled WGS sequence"/>
</dbReference>
<accession>A0A918SL05</accession>
<keyword evidence="2" id="KW-0472">Membrane</keyword>
<keyword evidence="5" id="KW-1185">Reference proteome</keyword>
<dbReference type="AlphaFoldDB" id="A0A918SL05"/>
<feature type="domain" description="Bacterial surface antigen (D15)" evidence="3">
    <location>
        <begin position="918"/>
        <end position="1152"/>
    </location>
</feature>
<reference evidence="4" key="2">
    <citation type="submission" date="2020-09" db="EMBL/GenBank/DDBJ databases">
        <authorList>
            <person name="Sun Q."/>
            <person name="Kim S."/>
        </authorList>
    </citation>
    <scope>NUCLEOTIDE SEQUENCE</scope>
    <source>
        <strain evidence="4">KCTC 12719</strain>
    </source>
</reference>
<dbReference type="GO" id="GO:0019867">
    <property type="term" value="C:outer membrane"/>
    <property type="evidence" value="ECO:0007669"/>
    <property type="project" value="InterPro"/>
</dbReference>
<proteinExistence type="predicted"/>
<comment type="subcellular location">
    <subcellularLocation>
        <location evidence="1">Membrane</location>
    </subcellularLocation>
</comment>
<sequence length="1194" mass="137817">MIEYKSKDGPLKSMRKLHFLMLILLIFSSPAFSQQEISHTFYISANTGDSEENAAASIFSEINKASEKDDSAMLLLLGNMTRKEGFPEGAARKNSEDFLRKQLLEPISNFNGKVIFTPGVREWNKAAPQSIDDLESFLQDNSKAEVWPDDGCPLEEEVLNDEVVLITVDSQWFLEDWDDHPEMNLDCEIKDREQFFVEFKDDLKDNHGKTKIVAIHHPVMSNNNLGFINRTGGFFPQSFEHQKLQRLRSRLETLASLYDDVIFVSGSHRNLQFLDNERNPQIISGAAAKTEAARAKEDEHFASEKNGFVKLTIYKDGSSKADFYEVTTEGSQLLFSKNIERERPRLEDVTYEEQEDVGPTMLSSIYSKEETQKSKFHKWLLGNTNREIFSTEIEAPVLNIDTIPGNLRPLKEGGGQQSRSLRFIDDDAHEYTIRALRKSPKRYVQADLIKENYVGEFLDNTIVYRYLSDFFTTSHPYAPFGINGLYDALDIYHINPEIYYVPKQPALGIHNDEYGDELYMLEPHVGDENKDFETLGASNDILSTLDLLLEIREDKNVEVDENSFIKVRLFDLMVGDWDRHEDQWRWAEFEENGKKVYYPIPRDRDFAFPNYDGALMAFLKLSIPELRKMQSYTNEIKNLKWLTWSGYPLDHSFLKSSEWNDWEQQVQIIQEQMTDEVIESSFAELPKEVRDHSIEEIKSTLKYRRDNLLATARTYYDYLQEFNMVIGTEEDDDVAITRKENGITNINITTAGEEIFNKDYSSAETEEIWVYGLDGEDTFTTSGEGNDLIKMKVLGGAKNDTYDFTNTRKIKLYDYRSSENTILNSKSRKWLVDSYDINHYDYTKRKYHDFRILPYADFVPDAGFSLGVRNIFTTYGLVQNPFSTQHRLGANYYFATNGYEVNYSGEFAHVFYDWNFGIEARYTSPNYFLNYFGTGNDSQYDRNSVEKDFNRVKIRQWHIAPSLIWRNDAGGRFYFKPMIESLKIHSDGDDYVSQVFSPENDIFESQLYGGAEINYNYYNKNNASFPSRGMEFDVTSGYKTNIDGGDNSFGYIEPSLSFDYPLISSGFAVIATKIGGEAILGDEYEFYHGATLGGNNNLRGYRNHRFNGKRSFYHSTDLRSAFALLETEFLPIILGASVGFDYGRVWSENDLSDRWRNNYGGSIWINGLLALTGNIGFYHGDDGNRLTFTVNFKY</sequence>
<dbReference type="InterPro" id="IPR029052">
    <property type="entry name" value="Metallo-depent_PP-like"/>
</dbReference>
<organism evidence="4 5">
    <name type="scientific">Salinimicrobium marinum</name>
    <dbReference type="NCBI Taxonomy" id="680283"/>
    <lineage>
        <taxon>Bacteria</taxon>
        <taxon>Pseudomonadati</taxon>
        <taxon>Bacteroidota</taxon>
        <taxon>Flavobacteriia</taxon>
        <taxon>Flavobacteriales</taxon>
        <taxon>Flavobacteriaceae</taxon>
        <taxon>Salinimicrobium</taxon>
    </lineage>
</organism>
<evidence type="ECO:0000256" key="1">
    <source>
        <dbReference type="ARBA" id="ARBA00004370"/>
    </source>
</evidence>
<dbReference type="Gene3D" id="3.60.21.10">
    <property type="match status" value="1"/>
</dbReference>
<gene>
    <name evidence="4" type="ORF">GCM10007103_31550</name>
</gene>
<dbReference type="Pfam" id="PF01103">
    <property type="entry name" value="Omp85"/>
    <property type="match status" value="1"/>
</dbReference>
<evidence type="ECO:0000313" key="5">
    <source>
        <dbReference type="Proteomes" id="UP000610456"/>
    </source>
</evidence>
<protein>
    <recommendedName>
        <fullName evidence="3">Bacterial surface antigen (D15) domain-containing protein</fullName>
    </recommendedName>
</protein>
<dbReference type="InterPro" id="IPR000184">
    <property type="entry name" value="Bac_surfAg_D15"/>
</dbReference>
<evidence type="ECO:0000259" key="3">
    <source>
        <dbReference type="Pfam" id="PF01103"/>
    </source>
</evidence>
<comment type="caution">
    <text evidence="4">The sequence shown here is derived from an EMBL/GenBank/DDBJ whole genome shotgun (WGS) entry which is preliminary data.</text>
</comment>
<dbReference type="SUPFAM" id="SSF56300">
    <property type="entry name" value="Metallo-dependent phosphatases"/>
    <property type="match status" value="1"/>
</dbReference>
<reference evidence="4" key="1">
    <citation type="journal article" date="2014" name="Int. J. Syst. Evol. Microbiol.">
        <title>Complete genome sequence of Corynebacterium casei LMG S-19264T (=DSM 44701T), isolated from a smear-ripened cheese.</title>
        <authorList>
            <consortium name="US DOE Joint Genome Institute (JGI-PGF)"/>
            <person name="Walter F."/>
            <person name="Albersmeier A."/>
            <person name="Kalinowski J."/>
            <person name="Ruckert C."/>
        </authorList>
    </citation>
    <scope>NUCLEOTIDE SEQUENCE</scope>
    <source>
        <strain evidence="4">KCTC 12719</strain>
    </source>
</reference>
<dbReference type="EMBL" id="BMXB01000019">
    <property type="protein sequence ID" value="GHA48370.1"/>
    <property type="molecule type" value="Genomic_DNA"/>
</dbReference>
<name>A0A918SL05_9FLAO</name>
<evidence type="ECO:0000256" key="2">
    <source>
        <dbReference type="ARBA" id="ARBA00023136"/>
    </source>
</evidence>